<dbReference type="GO" id="GO:0008270">
    <property type="term" value="F:zinc ion binding"/>
    <property type="evidence" value="ECO:0007669"/>
    <property type="project" value="UniProtKB-KW"/>
</dbReference>
<feature type="compositionally biased region" description="Basic and acidic residues" evidence="4">
    <location>
        <begin position="339"/>
        <end position="387"/>
    </location>
</feature>
<feature type="domain" description="Zinc finger PHD-type" evidence="5">
    <location>
        <begin position="452"/>
        <end position="500"/>
    </location>
</feature>
<evidence type="ECO:0000256" key="2">
    <source>
        <dbReference type="ARBA" id="ARBA00022771"/>
    </source>
</evidence>
<dbReference type="SUPFAM" id="SSF57903">
    <property type="entry name" value="FYVE/PHD zinc finger"/>
    <property type="match status" value="1"/>
</dbReference>
<dbReference type="AlphaFoldDB" id="A0A9P8UWZ3"/>
<dbReference type="OrthoDB" id="303107at2759"/>
<keyword evidence="2" id="KW-0863">Zinc-finger</keyword>
<feature type="region of interest" description="Disordered" evidence="4">
    <location>
        <begin position="194"/>
        <end position="257"/>
    </location>
</feature>
<dbReference type="GeneID" id="70135189"/>
<dbReference type="GO" id="GO:0031213">
    <property type="term" value="C:RSF complex"/>
    <property type="evidence" value="ECO:0007669"/>
    <property type="project" value="InterPro"/>
</dbReference>
<dbReference type="RefSeq" id="XP_045964036.1">
    <property type="nucleotide sequence ID" value="XM_046106298.1"/>
</dbReference>
<feature type="compositionally biased region" description="Polar residues" evidence="4">
    <location>
        <begin position="626"/>
        <end position="650"/>
    </location>
</feature>
<sequence>MPATRKRSRRHLEPETDQVASAPESPKEIPLLQRIRNTWQFSNLFQWIFLFGKVVKIDESIDMDVLETECLKPHSTLLLDIGLALLKFVSSHRGLTPELFDEYTRRQYVAKKPDHNPFGTDQDPARFHDFDVFTKLRVLQQLTQWVMLHPERIRDKMDEQTLSDQTDWRIEPYGWDSEDREYFLLDDDRLYRRTDPPPTIPTWKPKKNSKKAKAAARAAKRRRVSRSTAADADAEDAEDGPASDVEEVSAVEDEQDDGFGGAKWECIAVSLDQVRAFLNTIRKTRDENEKILRDRIEDGLVPILEKHEESRKRKLLARERELLSLEKMAHAKRSSRLAGRAERQKHDEEERQEEERRRQEEAASRKEEQLRIKREKERDNRMMSRENRLKEREVRRLKHQEELAQLSEDGRNIDSDSANRLSGRRLEAEIARNKQALEELEDEEDDWIFDCICGVYGQVDDGTHSIACEKCNVWQHSKCASVSEKEAERDDFHFICNTCKRREANPKHTTIKLKVKGLADVPSSPTEKSSEERPASKRSNQGVAIPSEQTARPNLSPYTNGTASRSQSLQQSRLQHSSPQASTKTKIPIKPMSHTPILPPPSPFYNTDGSNPFSSPHPTLSPPQQSPNKSRAYSTINQSSPPAASKSLGTSKILPPKGVFHISPKANGTMPAQKGSSEGLPPKTSETPVPVPAVPTSPLKQPFQDAGNRLSGLSPPPAPFAAARRASNSSAAPSLLSTPQLKHGQPAPALDVKTPTLPPYQNGISPLKRSPPHGQQSANGARSSPAPPILPPVALSPTPSKQIMTPPVKHVEPLRSASQRSTSGSEAA</sequence>
<feature type="compositionally biased region" description="Polar residues" evidence="4">
    <location>
        <begin position="773"/>
        <end position="782"/>
    </location>
</feature>
<feature type="compositionally biased region" description="Polar residues" evidence="4">
    <location>
        <begin position="604"/>
        <end position="618"/>
    </location>
</feature>
<keyword evidence="3" id="KW-0862">Zinc</keyword>
<dbReference type="InterPro" id="IPR028938">
    <property type="entry name" value="Rsf1-like"/>
</dbReference>
<keyword evidence="1" id="KW-0479">Metal-binding</keyword>
<evidence type="ECO:0000313" key="6">
    <source>
        <dbReference type="EMBL" id="KAH6659905.1"/>
    </source>
</evidence>
<dbReference type="SMART" id="SM00249">
    <property type="entry name" value="PHD"/>
    <property type="match status" value="1"/>
</dbReference>
<feature type="compositionally biased region" description="Low complexity" evidence="4">
    <location>
        <begin position="564"/>
        <end position="578"/>
    </location>
</feature>
<evidence type="ECO:0000256" key="4">
    <source>
        <dbReference type="SAM" id="MobiDB-lite"/>
    </source>
</evidence>
<accession>A0A9P8UWZ3</accession>
<dbReference type="InterPro" id="IPR011011">
    <property type="entry name" value="Znf_FYVE_PHD"/>
</dbReference>
<comment type="caution">
    <text evidence="6">The sequence shown here is derived from an EMBL/GenBank/DDBJ whole genome shotgun (WGS) entry which is preliminary data.</text>
</comment>
<proteinExistence type="predicted"/>
<dbReference type="PROSITE" id="PS01359">
    <property type="entry name" value="ZF_PHD_1"/>
    <property type="match status" value="1"/>
</dbReference>
<dbReference type="InterPro" id="IPR013083">
    <property type="entry name" value="Znf_RING/FYVE/PHD"/>
</dbReference>
<evidence type="ECO:0000313" key="7">
    <source>
        <dbReference type="Proteomes" id="UP000758603"/>
    </source>
</evidence>
<dbReference type="Pfam" id="PF00628">
    <property type="entry name" value="PHD"/>
    <property type="match status" value="1"/>
</dbReference>
<keyword evidence="7" id="KW-1185">Reference proteome</keyword>
<dbReference type="EMBL" id="JAGPXC010000001">
    <property type="protein sequence ID" value="KAH6659905.1"/>
    <property type="molecule type" value="Genomic_DNA"/>
</dbReference>
<dbReference type="Proteomes" id="UP000758603">
    <property type="component" value="Unassembled WGS sequence"/>
</dbReference>
<feature type="region of interest" description="Disordered" evidence="4">
    <location>
        <begin position="514"/>
        <end position="828"/>
    </location>
</feature>
<dbReference type="InterPro" id="IPR019786">
    <property type="entry name" value="Zinc_finger_PHD-type_CS"/>
</dbReference>
<organism evidence="6 7">
    <name type="scientific">Truncatella angustata</name>
    <dbReference type="NCBI Taxonomy" id="152316"/>
    <lineage>
        <taxon>Eukaryota</taxon>
        <taxon>Fungi</taxon>
        <taxon>Dikarya</taxon>
        <taxon>Ascomycota</taxon>
        <taxon>Pezizomycotina</taxon>
        <taxon>Sordariomycetes</taxon>
        <taxon>Xylariomycetidae</taxon>
        <taxon>Amphisphaeriales</taxon>
        <taxon>Sporocadaceae</taxon>
        <taxon>Truncatella</taxon>
    </lineage>
</organism>
<feature type="compositionally biased region" description="Low complexity" evidence="4">
    <location>
        <begin position="720"/>
        <end position="737"/>
    </location>
</feature>
<dbReference type="InterPro" id="IPR001965">
    <property type="entry name" value="Znf_PHD"/>
</dbReference>
<feature type="region of interest" description="Disordered" evidence="4">
    <location>
        <begin position="327"/>
        <end position="387"/>
    </location>
</feature>
<feature type="region of interest" description="Disordered" evidence="4">
    <location>
        <begin position="1"/>
        <end position="25"/>
    </location>
</feature>
<dbReference type="PANTHER" id="PTHR14296">
    <property type="entry name" value="REMODELING AND SPACING FACTOR 1"/>
    <property type="match status" value="1"/>
</dbReference>
<feature type="compositionally biased region" description="Basic residues" evidence="4">
    <location>
        <begin position="204"/>
        <end position="225"/>
    </location>
</feature>
<feature type="compositionally biased region" description="Basic residues" evidence="4">
    <location>
        <begin position="1"/>
        <end position="10"/>
    </location>
</feature>
<evidence type="ECO:0000256" key="3">
    <source>
        <dbReference type="ARBA" id="ARBA00022833"/>
    </source>
</evidence>
<gene>
    <name evidence="6" type="ORF">BKA67DRAFT_653112</name>
</gene>
<dbReference type="PANTHER" id="PTHR14296:SF3">
    <property type="entry name" value="DIKAR, ISOFORM F"/>
    <property type="match status" value="1"/>
</dbReference>
<dbReference type="InterPro" id="IPR019787">
    <property type="entry name" value="Znf_PHD-finger"/>
</dbReference>
<feature type="compositionally biased region" description="Acidic residues" evidence="4">
    <location>
        <begin position="232"/>
        <end position="257"/>
    </location>
</feature>
<dbReference type="GO" id="GO:0006355">
    <property type="term" value="P:regulation of DNA-templated transcription"/>
    <property type="evidence" value="ECO:0007669"/>
    <property type="project" value="InterPro"/>
</dbReference>
<evidence type="ECO:0000259" key="5">
    <source>
        <dbReference type="SMART" id="SM00249"/>
    </source>
</evidence>
<dbReference type="Gene3D" id="3.30.40.10">
    <property type="entry name" value="Zinc/RING finger domain, C3HC4 (zinc finger)"/>
    <property type="match status" value="1"/>
</dbReference>
<protein>
    <recommendedName>
        <fullName evidence="5">Zinc finger PHD-type domain-containing protein</fullName>
    </recommendedName>
</protein>
<feature type="compositionally biased region" description="Polar residues" evidence="4">
    <location>
        <begin position="537"/>
        <end position="563"/>
    </location>
</feature>
<evidence type="ECO:0000256" key="1">
    <source>
        <dbReference type="ARBA" id="ARBA00022723"/>
    </source>
</evidence>
<reference evidence="6" key="1">
    <citation type="journal article" date="2021" name="Nat. Commun.">
        <title>Genetic determinants of endophytism in the Arabidopsis root mycobiome.</title>
        <authorList>
            <person name="Mesny F."/>
            <person name="Miyauchi S."/>
            <person name="Thiergart T."/>
            <person name="Pickel B."/>
            <person name="Atanasova L."/>
            <person name="Karlsson M."/>
            <person name="Huettel B."/>
            <person name="Barry K.W."/>
            <person name="Haridas S."/>
            <person name="Chen C."/>
            <person name="Bauer D."/>
            <person name="Andreopoulos W."/>
            <person name="Pangilinan J."/>
            <person name="LaButti K."/>
            <person name="Riley R."/>
            <person name="Lipzen A."/>
            <person name="Clum A."/>
            <person name="Drula E."/>
            <person name="Henrissat B."/>
            <person name="Kohler A."/>
            <person name="Grigoriev I.V."/>
            <person name="Martin F.M."/>
            <person name="Hacquard S."/>
        </authorList>
    </citation>
    <scope>NUCLEOTIDE SEQUENCE</scope>
    <source>
        <strain evidence="6">MPI-SDFR-AT-0073</strain>
    </source>
</reference>
<name>A0A9P8UWZ3_9PEZI</name>
<feature type="compositionally biased region" description="Polar residues" evidence="4">
    <location>
        <begin position="816"/>
        <end position="828"/>
    </location>
</feature>